<dbReference type="InterPro" id="IPR049447">
    <property type="entry name" value="A9CJY8-like_N"/>
</dbReference>
<proteinExistence type="predicted"/>
<evidence type="ECO:0000259" key="2">
    <source>
        <dbReference type="Pfam" id="PF21631"/>
    </source>
</evidence>
<evidence type="ECO:0000313" key="4">
    <source>
        <dbReference type="Proteomes" id="UP001200557"/>
    </source>
</evidence>
<accession>A0ABS9CY22</accession>
<dbReference type="Gene3D" id="3.30.2130.10">
    <property type="entry name" value="VC0802-like"/>
    <property type="match status" value="1"/>
</dbReference>
<dbReference type="InterPro" id="IPR045865">
    <property type="entry name" value="ACT-like_dom_sf"/>
</dbReference>
<keyword evidence="4" id="KW-1185">Reference proteome</keyword>
<feature type="domain" description="CASTOR ACT" evidence="1">
    <location>
        <begin position="55"/>
        <end position="116"/>
    </location>
</feature>
<dbReference type="Proteomes" id="UP001200557">
    <property type="component" value="Unassembled WGS sequence"/>
</dbReference>
<dbReference type="Pfam" id="PF21631">
    <property type="entry name" value="A9CJY8-like_N"/>
    <property type="match status" value="1"/>
</dbReference>
<dbReference type="Pfam" id="PF13840">
    <property type="entry name" value="ACT_7"/>
    <property type="match status" value="1"/>
</dbReference>
<feature type="domain" description="A9CJY8-like N-terminal" evidence="2">
    <location>
        <begin position="10"/>
        <end position="53"/>
    </location>
</feature>
<name>A0ABS9CY22_9RHOB</name>
<dbReference type="EMBL" id="JAKGAQ010000002">
    <property type="protein sequence ID" value="MCF2871732.1"/>
    <property type="molecule type" value="Genomic_DNA"/>
</dbReference>
<gene>
    <name evidence="3" type="ORF">L0664_11700</name>
</gene>
<comment type="caution">
    <text evidence="3">The sequence shown here is derived from an EMBL/GenBank/DDBJ whole genome shotgun (WGS) entry which is preliminary data.</text>
</comment>
<evidence type="ECO:0000259" key="1">
    <source>
        <dbReference type="Pfam" id="PF13840"/>
    </source>
</evidence>
<sequence>MKLSFTPLIGEYAITRLPAATATPDWVDGEGLVSMTRAQDELSIVCRADRAPDTADRGWSALRVDMLAALDEPGVVLAAVTPISTAGLGVFVISTHLRDYLLVRTAELERVHAALTAAGHTID</sequence>
<protein>
    <submittedName>
        <fullName evidence="3">ACT domain-containing protein</fullName>
    </submittedName>
</protein>
<reference evidence="3 4" key="1">
    <citation type="submission" date="2022-01" db="EMBL/GenBank/DDBJ databases">
        <title>Octadecabacter sp. nov., isolated from a marine alga.</title>
        <authorList>
            <person name="Jin M.S."/>
            <person name="Kim H.M."/>
            <person name="Han D.M."/>
            <person name="Jung J.J."/>
            <person name="Jeon C.O."/>
        </authorList>
    </citation>
    <scope>NUCLEOTIDE SEQUENCE [LARGE SCALE GENOMIC DNA]</scope>
    <source>
        <strain evidence="3 4">G9-8</strain>
    </source>
</reference>
<dbReference type="SUPFAM" id="SSF55021">
    <property type="entry name" value="ACT-like"/>
    <property type="match status" value="2"/>
</dbReference>
<dbReference type="InterPro" id="IPR027795">
    <property type="entry name" value="CASTOR_ACT_dom"/>
</dbReference>
<organism evidence="3 4">
    <name type="scientific">Octadecabacter dasysiphoniae</name>
    <dbReference type="NCBI Taxonomy" id="2909341"/>
    <lineage>
        <taxon>Bacteria</taxon>
        <taxon>Pseudomonadati</taxon>
        <taxon>Pseudomonadota</taxon>
        <taxon>Alphaproteobacteria</taxon>
        <taxon>Rhodobacterales</taxon>
        <taxon>Roseobacteraceae</taxon>
        <taxon>Octadecabacter</taxon>
    </lineage>
</organism>
<evidence type="ECO:0000313" key="3">
    <source>
        <dbReference type="EMBL" id="MCF2871732.1"/>
    </source>
</evidence>
<dbReference type="RefSeq" id="WP_235226031.1">
    <property type="nucleotide sequence ID" value="NZ_JAKGAQ010000002.1"/>
</dbReference>